<dbReference type="UniPathway" id="UPA00545">
    <property type="reaction ID" value="UER00823"/>
</dbReference>
<dbReference type="OrthoDB" id="2019149at2759"/>
<feature type="signal peptide" evidence="7">
    <location>
        <begin position="1"/>
        <end position="29"/>
    </location>
</feature>
<evidence type="ECO:0000256" key="7">
    <source>
        <dbReference type="RuleBase" id="RU000589"/>
    </source>
</evidence>
<sequence>MGAGSKVVALAVSMVLLVAVVIGVAVAVGKSNHNVGKSFNMPAGGGAGDGGGGDGVATTSKSVSAMCAVTDYKETCVKSLGSVLGNNGSVSVQDIVKVAMEVTLNASITAFEKANVSFDKPAFPNATADDRRNQGAISDCQELMRLSAFQLEKIMSSVNATDMKSLQERSNDVNVWLSAAISYHWTCLDAVEHPELKAQMEKIIVESSQLADNALAIVTEVASMLKTLQGLQIPLQIPTENRRRLLQDNGLDEEGYPTWLSQSDRRLLAGVSVSRPRANVVVAKDRSGNFKTISAAINAMPKNYRGRYVIHVKAGVYNENVLIDEKRTNVFMYGDGPRKTIVTGHKNYVDGVPTFATATFAVIGDGFICRAMGFQNTAGAVKHQAVALRVQSDRAVFYNCRVDAYQDTLYVQSQRQFFRNCVISGTVDFIFGASAAVIQNSLIVVRRPMDNQQNIVTAHGRTKPDQNTAIVIHNCRIVPEQKLFPDRFKIRSYLGRPWKEYARTVIMETTIGDLIQPAGWFPWDGDFALKTLYYAEYANRGPGANTARRVRWPGYKGAISRAEASKFTAGSILAARTWMPTTGVPYLLWFKY</sequence>
<dbReference type="GO" id="GO:0042545">
    <property type="term" value="P:cell wall modification"/>
    <property type="evidence" value="ECO:0007669"/>
    <property type="project" value="UniProtKB-UniRule"/>
</dbReference>
<dbReference type="SUPFAM" id="SSF51126">
    <property type="entry name" value="Pectin lyase-like"/>
    <property type="match status" value="1"/>
</dbReference>
<dbReference type="GO" id="GO:0030599">
    <property type="term" value="F:pectinesterase activity"/>
    <property type="evidence" value="ECO:0007669"/>
    <property type="project" value="UniProtKB-UniRule"/>
</dbReference>
<keyword evidence="4 7" id="KW-0378">Hydrolase</keyword>
<comment type="pathway">
    <text evidence="1 7">Glycan metabolism; pectin degradation; 2-dehydro-3-deoxy-D-gluconate from pectin: step 1/5.</text>
</comment>
<feature type="domain" description="Pectinesterase inhibitor" evidence="8">
    <location>
        <begin position="58"/>
        <end position="217"/>
    </location>
</feature>
<evidence type="ECO:0000256" key="1">
    <source>
        <dbReference type="ARBA" id="ARBA00005184"/>
    </source>
</evidence>
<organism evidence="9 10">
    <name type="scientific">Colocasia esculenta</name>
    <name type="common">Wild taro</name>
    <name type="synonym">Arum esculentum</name>
    <dbReference type="NCBI Taxonomy" id="4460"/>
    <lineage>
        <taxon>Eukaryota</taxon>
        <taxon>Viridiplantae</taxon>
        <taxon>Streptophyta</taxon>
        <taxon>Embryophyta</taxon>
        <taxon>Tracheophyta</taxon>
        <taxon>Spermatophyta</taxon>
        <taxon>Magnoliopsida</taxon>
        <taxon>Liliopsida</taxon>
        <taxon>Araceae</taxon>
        <taxon>Aroideae</taxon>
        <taxon>Colocasieae</taxon>
        <taxon>Colocasia</taxon>
    </lineage>
</organism>
<dbReference type="PANTHER" id="PTHR31707">
    <property type="entry name" value="PECTINESTERASE"/>
    <property type="match status" value="1"/>
</dbReference>
<evidence type="ECO:0000256" key="5">
    <source>
        <dbReference type="ARBA" id="ARBA00023085"/>
    </source>
</evidence>
<dbReference type="InterPro" id="IPR000070">
    <property type="entry name" value="Pectinesterase_cat"/>
</dbReference>
<dbReference type="EMBL" id="NMUH01003499">
    <property type="protein sequence ID" value="MQM05906.1"/>
    <property type="molecule type" value="Genomic_DNA"/>
</dbReference>
<comment type="similarity">
    <text evidence="2">In the N-terminal section; belongs to the PMEI family.</text>
</comment>
<proteinExistence type="inferred from homology"/>
<evidence type="ECO:0000256" key="3">
    <source>
        <dbReference type="ARBA" id="ARBA00007786"/>
    </source>
</evidence>
<dbReference type="Gene3D" id="2.160.20.10">
    <property type="entry name" value="Single-stranded right-handed beta-helix, Pectin lyase-like"/>
    <property type="match status" value="1"/>
</dbReference>
<dbReference type="CDD" id="cd15798">
    <property type="entry name" value="PMEI-like_3"/>
    <property type="match status" value="1"/>
</dbReference>
<reference evidence="9" key="1">
    <citation type="submission" date="2017-07" db="EMBL/GenBank/DDBJ databases">
        <title>Taro Niue Genome Assembly and Annotation.</title>
        <authorList>
            <person name="Atibalentja N."/>
            <person name="Keating K."/>
            <person name="Fields C.J."/>
        </authorList>
    </citation>
    <scope>NUCLEOTIDE SEQUENCE</scope>
    <source>
        <strain evidence="9">Niue_2</strain>
        <tissue evidence="9">Leaf</tissue>
    </source>
</reference>
<evidence type="ECO:0000259" key="8">
    <source>
        <dbReference type="SMART" id="SM00856"/>
    </source>
</evidence>
<dbReference type="InterPro" id="IPR012334">
    <property type="entry name" value="Pectin_lyas_fold"/>
</dbReference>
<dbReference type="FunFam" id="2.160.20.10:FF:000001">
    <property type="entry name" value="Pectinesterase"/>
    <property type="match status" value="1"/>
</dbReference>
<keyword evidence="7" id="KW-0732">Signal</keyword>
<dbReference type="Gene3D" id="1.20.140.40">
    <property type="entry name" value="Invertase/pectin methylesterase inhibitor family protein"/>
    <property type="match status" value="1"/>
</dbReference>
<gene>
    <name evidence="9" type="ORF">Taro_038726</name>
</gene>
<dbReference type="Pfam" id="PF01095">
    <property type="entry name" value="Pectinesterase"/>
    <property type="match status" value="1"/>
</dbReference>
<dbReference type="Pfam" id="PF04043">
    <property type="entry name" value="PMEI"/>
    <property type="match status" value="1"/>
</dbReference>
<dbReference type="SMART" id="SM00856">
    <property type="entry name" value="PMEI"/>
    <property type="match status" value="1"/>
</dbReference>
<keyword evidence="10" id="KW-1185">Reference proteome</keyword>
<comment type="caution">
    <text evidence="9">The sequence shown here is derived from an EMBL/GenBank/DDBJ whole genome shotgun (WGS) entry which is preliminary data.</text>
</comment>
<accession>A0A843WDM6</accession>
<dbReference type="GO" id="GO:0004857">
    <property type="term" value="F:enzyme inhibitor activity"/>
    <property type="evidence" value="ECO:0007669"/>
    <property type="project" value="InterPro"/>
</dbReference>
<dbReference type="InterPro" id="IPR033131">
    <property type="entry name" value="Pectinesterase_Asp_AS"/>
</dbReference>
<evidence type="ECO:0000256" key="2">
    <source>
        <dbReference type="ARBA" id="ARBA00006027"/>
    </source>
</evidence>
<comment type="catalytic activity">
    <reaction evidence="7">
        <text>[(1-&gt;4)-alpha-D-galacturonosyl methyl ester](n) + n H2O = [(1-&gt;4)-alpha-D-galacturonosyl](n) + n methanol + n H(+)</text>
        <dbReference type="Rhea" id="RHEA:22380"/>
        <dbReference type="Rhea" id="RHEA-COMP:14570"/>
        <dbReference type="Rhea" id="RHEA-COMP:14573"/>
        <dbReference type="ChEBI" id="CHEBI:15377"/>
        <dbReference type="ChEBI" id="CHEBI:15378"/>
        <dbReference type="ChEBI" id="CHEBI:17790"/>
        <dbReference type="ChEBI" id="CHEBI:140522"/>
        <dbReference type="ChEBI" id="CHEBI:140523"/>
        <dbReference type="EC" id="3.1.1.11"/>
    </reaction>
</comment>
<name>A0A843WDM6_COLES</name>
<evidence type="ECO:0000256" key="6">
    <source>
        <dbReference type="PROSITE-ProRule" id="PRU10040"/>
    </source>
</evidence>
<keyword evidence="5 7" id="KW-0063">Aspartyl esterase</keyword>
<dbReference type="SUPFAM" id="SSF101148">
    <property type="entry name" value="Plant invertase/pectin methylesterase inhibitor"/>
    <property type="match status" value="1"/>
</dbReference>
<comment type="similarity">
    <text evidence="3">In the C-terminal section; belongs to the pectinesterase family.</text>
</comment>
<dbReference type="EC" id="3.1.1.11" evidence="7"/>
<dbReference type="AlphaFoldDB" id="A0A843WDM6"/>
<dbReference type="InterPro" id="IPR035513">
    <property type="entry name" value="Invertase/methylesterase_inhib"/>
</dbReference>
<feature type="active site" evidence="6">
    <location>
        <position position="428"/>
    </location>
</feature>
<dbReference type="PROSITE" id="PS00503">
    <property type="entry name" value="PECTINESTERASE_2"/>
    <property type="match status" value="1"/>
</dbReference>
<protein>
    <recommendedName>
        <fullName evidence="7">Pectinesterase</fullName>
        <ecNumber evidence="7">3.1.1.11</ecNumber>
    </recommendedName>
</protein>
<evidence type="ECO:0000313" key="9">
    <source>
        <dbReference type="EMBL" id="MQM05906.1"/>
    </source>
</evidence>
<dbReference type="NCBIfam" id="TIGR01614">
    <property type="entry name" value="PME_inhib"/>
    <property type="match status" value="1"/>
</dbReference>
<dbReference type="Proteomes" id="UP000652761">
    <property type="component" value="Unassembled WGS sequence"/>
</dbReference>
<evidence type="ECO:0000313" key="10">
    <source>
        <dbReference type="Proteomes" id="UP000652761"/>
    </source>
</evidence>
<dbReference type="GO" id="GO:0045490">
    <property type="term" value="P:pectin catabolic process"/>
    <property type="evidence" value="ECO:0007669"/>
    <property type="project" value="UniProtKB-UniRule"/>
</dbReference>
<dbReference type="InterPro" id="IPR011050">
    <property type="entry name" value="Pectin_lyase_fold/virulence"/>
</dbReference>
<feature type="chain" id="PRO_5033105481" description="Pectinesterase" evidence="7">
    <location>
        <begin position="30"/>
        <end position="592"/>
    </location>
</feature>
<dbReference type="InterPro" id="IPR006501">
    <property type="entry name" value="Pectinesterase_inhib_dom"/>
</dbReference>
<evidence type="ECO:0000256" key="4">
    <source>
        <dbReference type="ARBA" id="ARBA00022801"/>
    </source>
</evidence>